<organism evidence="2 3">
    <name type="scientific">Brachionus plicatilis</name>
    <name type="common">Marine rotifer</name>
    <name type="synonym">Brachionus muelleri</name>
    <dbReference type="NCBI Taxonomy" id="10195"/>
    <lineage>
        <taxon>Eukaryota</taxon>
        <taxon>Metazoa</taxon>
        <taxon>Spiralia</taxon>
        <taxon>Gnathifera</taxon>
        <taxon>Rotifera</taxon>
        <taxon>Eurotatoria</taxon>
        <taxon>Monogononta</taxon>
        <taxon>Pseudotrocha</taxon>
        <taxon>Ploima</taxon>
        <taxon>Brachionidae</taxon>
        <taxon>Brachionus</taxon>
    </lineage>
</organism>
<proteinExistence type="predicted"/>
<evidence type="ECO:0000256" key="1">
    <source>
        <dbReference type="SAM" id="MobiDB-lite"/>
    </source>
</evidence>
<comment type="caution">
    <text evidence="2">The sequence shown here is derived from an EMBL/GenBank/DDBJ whole genome shotgun (WGS) entry which is preliminary data.</text>
</comment>
<protein>
    <submittedName>
        <fullName evidence="2">Uncharacterized protein</fullName>
    </submittedName>
</protein>
<evidence type="ECO:0000313" key="3">
    <source>
        <dbReference type="Proteomes" id="UP000276133"/>
    </source>
</evidence>
<accession>A0A3M7Q1I0</accession>
<sequence>LIQLLNIQNEENAILESDQDSDIESEPTPKSSKKQKPNDAVCNAVMKTKRDCFYRNALPPNAALFSEFWILMHAFNPLFFPDTLRLKMLQYLMRHFYQNFDINCSIFSRSVSGKKVVQCIMGQGITKSKSIEEFIFKTEKLSKNRADL</sequence>
<feature type="non-terminal residue" evidence="2">
    <location>
        <position position="1"/>
    </location>
</feature>
<dbReference type="AlphaFoldDB" id="A0A3M7Q1I0"/>
<feature type="region of interest" description="Disordered" evidence="1">
    <location>
        <begin position="16"/>
        <end position="38"/>
    </location>
</feature>
<dbReference type="EMBL" id="REGN01007792">
    <property type="protein sequence ID" value="RNA05277.1"/>
    <property type="molecule type" value="Genomic_DNA"/>
</dbReference>
<name>A0A3M7Q1I0_BRAPC</name>
<reference evidence="2 3" key="1">
    <citation type="journal article" date="2018" name="Sci. Rep.">
        <title>Genomic signatures of local adaptation to the degree of environmental predictability in rotifers.</title>
        <authorList>
            <person name="Franch-Gras L."/>
            <person name="Hahn C."/>
            <person name="Garcia-Roger E.M."/>
            <person name="Carmona M.J."/>
            <person name="Serra M."/>
            <person name="Gomez A."/>
        </authorList>
    </citation>
    <scope>NUCLEOTIDE SEQUENCE [LARGE SCALE GENOMIC DNA]</scope>
    <source>
        <strain evidence="2">HYR1</strain>
    </source>
</reference>
<evidence type="ECO:0000313" key="2">
    <source>
        <dbReference type="EMBL" id="RNA05277.1"/>
    </source>
</evidence>
<dbReference type="Proteomes" id="UP000276133">
    <property type="component" value="Unassembled WGS sequence"/>
</dbReference>
<keyword evidence="3" id="KW-1185">Reference proteome</keyword>
<gene>
    <name evidence="2" type="ORF">BpHYR1_011582</name>
</gene>